<dbReference type="InterPro" id="IPR023296">
    <property type="entry name" value="Glyco_hydro_beta-prop_sf"/>
</dbReference>
<gene>
    <name evidence="9" type="ORF">DKM44_05020</name>
</gene>
<dbReference type="AlphaFoldDB" id="A0A2Z3JHK0"/>
<evidence type="ECO:0000256" key="2">
    <source>
        <dbReference type="ARBA" id="ARBA00022651"/>
    </source>
</evidence>
<dbReference type="GO" id="GO:0004553">
    <property type="term" value="F:hydrolase activity, hydrolyzing O-glycosyl compounds"/>
    <property type="evidence" value="ECO:0007669"/>
    <property type="project" value="InterPro"/>
</dbReference>
<dbReference type="SUPFAM" id="SSF75005">
    <property type="entry name" value="Arabinanase/levansucrase/invertase"/>
    <property type="match status" value="1"/>
</dbReference>
<dbReference type="GO" id="GO:0045493">
    <property type="term" value="P:xylan catabolic process"/>
    <property type="evidence" value="ECO:0007669"/>
    <property type="project" value="UniProtKB-KW"/>
</dbReference>
<dbReference type="EMBL" id="CP029494">
    <property type="protein sequence ID" value="AWN24485.1"/>
    <property type="molecule type" value="Genomic_DNA"/>
</dbReference>
<dbReference type="CDD" id="cd08991">
    <property type="entry name" value="GH43_HoAraf43-like"/>
    <property type="match status" value="1"/>
</dbReference>
<keyword evidence="4" id="KW-0119">Carbohydrate metabolism</keyword>
<accession>A0A2Z3JHK0</accession>
<evidence type="ECO:0000256" key="4">
    <source>
        <dbReference type="ARBA" id="ARBA00023277"/>
    </source>
</evidence>
<sequence length="305" mass="33887">MSERSRPQVQPRHAGYFADPFVLRAGNAYYAYGTGPRQAGERVFEVLRSEDLQEWTSLGGALEPLPGAAQDYWAPEVAAEGGRFYMYYSVGQGDQHHQLRVAVAEHPQGPFQDSGVVLTPDEPFAIDPSPFRDEDGQWYLYFARDVLEGERVGTSLAVMPLSDMLTPGGPITTVLRASADWQLYARQRPMYGRTLDWHTLEGPFVVRRNGLYHCFYSGGAWTNDTYGVGHAVAEHPLGPWREPQAGPVVLRSGVADLIGPGHNSLITDEAGQDWIVFHAWNAERTERQLHLLALDWSAGGPRPVL</sequence>
<dbReference type="Proteomes" id="UP000245368">
    <property type="component" value="Chromosome"/>
</dbReference>
<evidence type="ECO:0000313" key="10">
    <source>
        <dbReference type="Proteomes" id="UP000245368"/>
    </source>
</evidence>
<proteinExistence type="inferred from homology"/>
<dbReference type="Gene3D" id="2.115.10.20">
    <property type="entry name" value="Glycosyl hydrolase domain, family 43"/>
    <property type="match status" value="1"/>
</dbReference>
<keyword evidence="5 8" id="KW-0326">Glycosidase</keyword>
<name>A0A2Z3JHK0_9DEIO</name>
<evidence type="ECO:0000256" key="3">
    <source>
        <dbReference type="ARBA" id="ARBA00022801"/>
    </source>
</evidence>
<keyword evidence="10" id="KW-1185">Reference proteome</keyword>
<dbReference type="KEGG" id="dez:DKM44_05020"/>
<feature type="active site" description="Proton acceptor" evidence="6">
    <location>
        <position position="19"/>
    </location>
</feature>
<evidence type="ECO:0000256" key="5">
    <source>
        <dbReference type="ARBA" id="ARBA00023295"/>
    </source>
</evidence>
<keyword evidence="3 8" id="KW-0378">Hydrolase</keyword>
<dbReference type="InterPro" id="IPR052176">
    <property type="entry name" value="Glycosyl_Hydrlase_43_Enz"/>
</dbReference>
<evidence type="ECO:0000256" key="6">
    <source>
        <dbReference type="PIRSR" id="PIRSR606710-1"/>
    </source>
</evidence>
<keyword evidence="2" id="KW-0624">Polysaccharide degradation</keyword>
<protein>
    <submittedName>
        <fullName evidence="9">Glycoside hydrolase</fullName>
    </submittedName>
</protein>
<comment type="similarity">
    <text evidence="1 8">Belongs to the glycosyl hydrolase 43 family.</text>
</comment>
<reference evidence="9 10" key="1">
    <citation type="submission" date="2018-05" db="EMBL/GenBank/DDBJ databases">
        <title>Complete Genome Sequence of Deinococcus sp. strain 17bor-2.</title>
        <authorList>
            <person name="Srinivasan S."/>
        </authorList>
    </citation>
    <scope>NUCLEOTIDE SEQUENCE [LARGE SCALE GENOMIC DNA]</scope>
    <source>
        <strain evidence="9 10">17bor-2</strain>
    </source>
</reference>
<feature type="site" description="Important for catalytic activity, responsible for pKa modulation of the active site Glu and correct orientation of both the proton donor and substrate" evidence="7">
    <location>
        <position position="127"/>
    </location>
</feature>
<feature type="active site" description="Proton donor" evidence="6">
    <location>
        <position position="201"/>
    </location>
</feature>
<dbReference type="PANTHER" id="PTHR43772">
    <property type="entry name" value="ENDO-1,4-BETA-XYLANASE"/>
    <property type="match status" value="1"/>
</dbReference>
<dbReference type="OrthoDB" id="273314at2"/>
<dbReference type="InterPro" id="IPR006710">
    <property type="entry name" value="Glyco_hydro_43"/>
</dbReference>
<evidence type="ECO:0000313" key="9">
    <source>
        <dbReference type="EMBL" id="AWN24485.1"/>
    </source>
</evidence>
<dbReference type="Pfam" id="PF04616">
    <property type="entry name" value="Glyco_hydro_43"/>
    <property type="match status" value="1"/>
</dbReference>
<keyword evidence="2" id="KW-0858">Xylan degradation</keyword>
<evidence type="ECO:0000256" key="8">
    <source>
        <dbReference type="RuleBase" id="RU361187"/>
    </source>
</evidence>
<evidence type="ECO:0000256" key="1">
    <source>
        <dbReference type="ARBA" id="ARBA00009865"/>
    </source>
</evidence>
<evidence type="ECO:0000256" key="7">
    <source>
        <dbReference type="PIRSR" id="PIRSR606710-2"/>
    </source>
</evidence>
<dbReference type="PANTHER" id="PTHR43772:SF2">
    <property type="entry name" value="PUTATIVE (AFU_ORTHOLOGUE AFUA_2G04480)-RELATED"/>
    <property type="match status" value="1"/>
</dbReference>
<organism evidence="9 10">
    <name type="scientific">Deinococcus irradiatisoli</name>
    <dbReference type="NCBI Taxonomy" id="2202254"/>
    <lineage>
        <taxon>Bacteria</taxon>
        <taxon>Thermotogati</taxon>
        <taxon>Deinococcota</taxon>
        <taxon>Deinococci</taxon>
        <taxon>Deinococcales</taxon>
        <taxon>Deinococcaceae</taxon>
        <taxon>Deinococcus</taxon>
    </lineage>
</organism>